<feature type="domain" description="Major facilitator superfamily (MFS) profile" evidence="8">
    <location>
        <begin position="56"/>
        <end position="469"/>
    </location>
</feature>
<dbReference type="InterPro" id="IPR020846">
    <property type="entry name" value="MFS_dom"/>
</dbReference>
<accession>A0A284RWV8</accession>
<evidence type="ECO:0000313" key="10">
    <source>
        <dbReference type="Proteomes" id="UP000219338"/>
    </source>
</evidence>
<sequence>MAPSLDSKLDHKDDVESNTPDVAYGLDGEPSHNIQDYYKFDPKAKRRLVRKLDARLMPLIFCLYIFNAIDRSNLGNAKTDGLEDDLHFRENDYSIMLSVFYVPFCTLTVPAIALSKKIGAKVALPLYMFTFGGMCMINAAVKNFAGCLVVRLLIGAAEAGFAVTIIWYLTTFYTRGELGKRVAVFYSASAFAGGFSGLIAYGVFQPNIRLHGWQLLFLVEGAATVFFSILAIFILPANIDSTPFFSPEEKHIARTRILRDSSAVINEKLTSHAFFAPLKDWKLYVWALIAICYGVAASSAGTFLPQIIGRMGKSKLTTNLLTVAPNFVGGFAVLLTAASSDYFRERSLHIAGAMTVTMIGFIVLDTVDVSKTSIQYFGSFLLCLGAFTPSTIFHVWHNCNDASEVGRGFRTALMTFFANSSGLIASNIFMAKEKPYYNTALVVNFSFLAAGISLILGLRTYMMLDNRRRNSAQGVNWSSKDVPTAALAVGVASPEFRHFL</sequence>
<keyword evidence="5 7" id="KW-0472">Membrane</keyword>
<dbReference type="STRING" id="47428.A0A284RWV8"/>
<dbReference type="SUPFAM" id="SSF103473">
    <property type="entry name" value="MFS general substrate transporter"/>
    <property type="match status" value="1"/>
</dbReference>
<dbReference type="InterPro" id="IPR011701">
    <property type="entry name" value="MFS"/>
</dbReference>
<evidence type="ECO:0000256" key="6">
    <source>
        <dbReference type="SAM" id="MobiDB-lite"/>
    </source>
</evidence>
<evidence type="ECO:0000259" key="8">
    <source>
        <dbReference type="PROSITE" id="PS50850"/>
    </source>
</evidence>
<feature type="transmembrane region" description="Helical" evidence="7">
    <location>
        <begin position="182"/>
        <end position="203"/>
    </location>
</feature>
<feature type="transmembrane region" description="Helical" evidence="7">
    <location>
        <begin position="436"/>
        <end position="458"/>
    </location>
</feature>
<dbReference type="AlphaFoldDB" id="A0A284RWV8"/>
<dbReference type="InterPro" id="IPR036259">
    <property type="entry name" value="MFS_trans_sf"/>
</dbReference>
<dbReference type="FunFam" id="1.20.1250.20:FF:000188">
    <property type="entry name" value="MFS general substrate transporter"/>
    <property type="match status" value="1"/>
</dbReference>
<feature type="transmembrane region" description="Helical" evidence="7">
    <location>
        <begin position="93"/>
        <end position="115"/>
    </location>
</feature>
<keyword evidence="3 7" id="KW-0812">Transmembrane</keyword>
<evidence type="ECO:0000313" key="9">
    <source>
        <dbReference type="EMBL" id="SJL13253.1"/>
    </source>
</evidence>
<feature type="transmembrane region" description="Helical" evidence="7">
    <location>
        <begin position="148"/>
        <end position="170"/>
    </location>
</feature>
<keyword evidence="4 7" id="KW-1133">Transmembrane helix</keyword>
<feature type="transmembrane region" description="Helical" evidence="7">
    <location>
        <begin position="347"/>
        <end position="364"/>
    </location>
</feature>
<evidence type="ECO:0000256" key="4">
    <source>
        <dbReference type="ARBA" id="ARBA00022989"/>
    </source>
</evidence>
<evidence type="ECO:0000256" key="2">
    <source>
        <dbReference type="ARBA" id="ARBA00022448"/>
    </source>
</evidence>
<feature type="transmembrane region" description="Helical" evidence="7">
    <location>
        <begin position="376"/>
        <end position="396"/>
    </location>
</feature>
<feature type="transmembrane region" description="Helical" evidence="7">
    <location>
        <begin position="122"/>
        <end position="142"/>
    </location>
</feature>
<evidence type="ECO:0000256" key="7">
    <source>
        <dbReference type="SAM" id="Phobius"/>
    </source>
</evidence>
<dbReference type="OrthoDB" id="102559at2759"/>
<dbReference type="Gene3D" id="1.20.1250.20">
    <property type="entry name" value="MFS general substrate transporter like domains"/>
    <property type="match status" value="1"/>
</dbReference>
<dbReference type="GO" id="GO:0016020">
    <property type="term" value="C:membrane"/>
    <property type="evidence" value="ECO:0007669"/>
    <property type="project" value="UniProtKB-SubCell"/>
</dbReference>
<dbReference type="PANTHER" id="PTHR43791:SF9">
    <property type="entry name" value="MAJOR FACILITATOR-TYPE TRANSPORTER HXNP"/>
    <property type="match status" value="1"/>
</dbReference>
<protein>
    <submittedName>
        <fullName evidence="9">Related to permease of the major facilitator superfamily</fullName>
    </submittedName>
</protein>
<dbReference type="EMBL" id="FUEG01000019">
    <property type="protein sequence ID" value="SJL13253.1"/>
    <property type="molecule type" value="Genomic_DNA"/>
</dbReference>
<feature type="transmembrane region" description="Helical" evidence="7">
    <location>
        <begin position="52"/>
        <end position="69"/>
    </location>
</feature>
<keyword evidence="10" id="KW-1185">Reference proteome</keyword>
<dbReference type="Pfam" id="PF07690">
    <property type="entry name" value="MFS_1"/>
    <property type="match status" value="1"/>
</dbReference>
<dbReference type="FunFam" id="1.20.1250.20:FF:000013">
    <property type="entry name" value="MFS general substrate transporter"/>
    <property type="match status" value="1"/>
</dbReference>
<name>A0A284RWV8_ARMOS</name>
<feature type="transmembrane region" description="Helical" evidence="7">
    <location>
        <begin position="408"/>
        <end position="430"/>
    </location>
</feature>
<feature type="region of interest" description="Disordered" evidence="6">
    <location>
        <begin position="1"/>
        <end position="28"/>
    </location>
</feature>
<dbReference type="Proteomes" id="UP000219338">
    <property type="component" value="Unassembled WGS sequence"/>
</dbReference>
<dbReference type="GO" id="GO:0022857">
    <property type="term" value="F:transmembrane transporter activity"/>
    <property type="evidence" value="ECO:0007669"/>
    <property type="project" value="InterPro"/>
</dbReference>
<gene>
    <name evidence="9" type="ORF">ARMOST_16692</name>
</gene>
<feature type="transmembrane region" description="Helical" evidence="7">
    <location>
        <begin position="215"/>
        <end position="235"/>
    </location>
</feature>
<evidence type="ECO:0000256" key="1">
    <source>
        <dbReference type="ARBA" id="ARBA00004141"/>
    </source>
</evidence>
<evidence type="ECO:0000256" key="5">
    <source>
        <dbReference type="ARBA" id="ARBA00023136"/>
    </source>
</evidence>
<feature type="transmembrane region" description="Helical" evidence="7">
    <location>
        <begin position="283"/>
        <end position="304"/>
    </location>
</feature>
<dbReference type="PANTHER" id="PTHR43791">
    <property type="entry name" value="PERMEASE-RELATED"/>
    <property type="match status" value="1"/>
</dbReference>
<organism evidence="9 10">
    <name type="scientific">Armillaria ostoyae</name>
    <name type="common">Armillaria root rot fungus</name>
    <dbReference type="NCBI Taxonomy" id="47428"/>
    <lineage>
        <taxon>Eukaryota</taxon>
        <taxon>Fungi</taxon>
        <taxon>Dikarya</taxon>
        <taxon>Basidiomycota</taxon>
        <taxon>Agaricomycotina</taxon>
        <taxon>Agaricomycetes</taxon>
        <taxon>Agaricomycetidae</taxon>
        <taxon>Agaricales</taxon>
        <taxon>Marasmiineae</taxon>
        <taxon>Physalacriaceae</taxon>
        <taxon>Armillaria</taxon>
    </lineage>
</organism>
<dbReference type="PROSITE" id="PS50850">
    <property type="entry name" value="MFS"/>
    <property type="match status" value="1"/>
</dbReference>
<feature type="transmembrane region" description="Helical" evidence="7">
    <location>
        <begin position="316"/>
        <end position="335"/>
    </location>
</feature>
<dbReference type="OMA" id="WGAMAMI"/>
<comment type="subcellular location">
    <subcellularLocation>
        <location evidence="1">Membrane</location>
        <topology evidence="1">Multi-pass membrane protein</topology>
    </subcellularLocation>
</comment>
<evidence type="ECO:0000256" key="3">
    <source>
        <dbReference type="ARBA" id="ARBA00022692"/>
    </source>
</evidence>
<proteinExistence type="predicted"/>
<reference evidence="10" key="1">
    <citation type="journal article" date="2017" name="Nat. Ecol. Evol.">
        <title>Genome expansion and lineage-specific genetic innovations in the forest pathogenic fungi Armillaria.</title>
        <authorList>
            <person name="Sipos G."/>
            <person name="Prasanna A.N."/>
            <person name="Walter M.C."/>
            <person name="O'Connor E."/>
            <person name="Balint B."/>
            <person name="Krizsan K."/>
            <person name="Kiss B."/>
            <person name="Hess J."/>
            <person name="Varga T."/>
            <person name="Slot J."/>
            <person name="Riley R."/>
            <person name="Boka B."/>
            <person name="Rigling D."/>
            <person name="Barry K."/>
            <person name="Lee J."/>
            <person name="Mihaltcheva S."/>
            <person name="LaButti K."/>
            <person name="Lipzen A."/>
            <person name="Waldron R."/>
            <person name="Moloney N.M."/>
            <person name="Sperisen C."/>
            <person name="Kredics L."/>
            <person name="Vagvoelgyi C."/>
            <person name="Patrignani A."/>
            <person name="Fitzpatrick D."/>
            <person name="Nagy I."/>
            <person name="Doyle S."/>
            <person name="Anderson J.B."/>
            <person name="Grigoriev I.V."/>
            <person name="Gueldener U."/>
            <person name="Muensterkoetter M."/>
            <person name="Nagy L.G."/>
        </authorList>
    </citation>
    <scope>NUCLEOTIDE SEQUENCE [LARGE SCALE GENOMIC DNA]</scope>
    <source>
        <strain evidence="10">C18/9</strain>
    </source>
</reference>
<keyword evidence="2" id="KW-0813">Transport</keyword>